<dbReference type="InterPro" id="IPR001254">
    <property type="entry name" value="Trypsin_dom"/>
</dbReference>
<feature type="domain" description="Peptidase S1" evidence="4">
    <location>
        <begin position="119"/>
        <end position="351"/>
    </location>
</feature>
<dbReference type="InterPro" id="IPR033116">
    <property type="entry name" value="TRYPSIN_SER"/>
</dbReference>
<evidence type="ECO:0000256" key="1">
    <source>
        <dbReference type="ARBA" id="ARBA00023157"/>
    </source>
</evidence>
<dbReference type="EnsemblMetazoa" id="AFAF003210-RA">
    <property type="protein sequence ID" value="AFAF003210-PA"/>
    <property type="gene ID" value="AFAF003210"/>
</dbReference>
<dbReference type="InterPro" id="IPR009003">
    <property type="entry name" value="Peptidase_S1_PA"/>
</dbReference>
<dbReference type="AlphaFoldDB" id="A0A182Q516"/>
<dbReference type="SMART" id="SM00020">
    <property type="entry name" value="Tryp_SPc"/>
    <property type="match status" value="1"/>
</dbReference>
<name>A0A182Q516_9DIPT</name>
<accession>A0A182Q516</accession>
<dbReference type="CDD" id="cd00190">
    <property type="entry name" value="Tryp_SPc"/>
    <property type="match status" value="1"/>
</dbReference>
<dbReference type="VEuPathDB" id="VectorBase:AFAF003210"/>
<dbReference type="PANTHER" id="PTHR24252:SF7">
    <property type="entry name" value="HYALIN"/>
    <property type="match status" value="1"/>
</dbReference>
<dbReference type="InterPro" id="IPR001314">
    <property type="entry name" value="Peptidase_S1A"/>
</dbReference>
<evidence type="ECO:0000313" key="5">
    <source>
        <dbReference type="EnsemblMetazoa" id="AFAF003210-PA"/>
    </source>
</evidence>
<dbReference type="GO" id="GO:0004252">
    <property type="term" value="F:serine-type endopeptidase activity"/>
    <property type="evidence" value="ECO:0007669"/>
    <property type="project" value="InterPro"/>
</dbReference>
<dbReference type="PROSITE" id="PS00134">
    <property type="entry name" value="TRYPSIN_HIS"/>
    <property type="match status" value="1"/>
</dbReference>
<dbReference type="PROSITE" id="PS00135">
    <property type="entry name" value="TRYPSIN_SER"/>
    <property type="match status" value="1"/>
</dbReference>
<dbReference type="Proteomes" id="UP000075886">
    <property type="component" value="Unassembled WGS sequence"/>
</dbReference>
<protein>
    <recommendedName>
        <fullName evidence="4">Peptidase S1 domain-containing protein</fullName>
    </recommendedName>
</protein>
<dbReference type="PROSITE" id="PS50240">
    <property type="entry name" value="TRYPSIN_DOM"/>
    <property type="match status" value="1"/>
</dbReference>
<organism evidence="5 6">
    <name type="scientific">Anopheles farauti</name>
    <dbReference type="NCBI Taxonomy" id="69004"/>
    <lineage>
        <taxon>Eukaryota</taxon>
        <taxon>Metazoa</taxon>
        <taxon>Ecdysozoa</taxon>
        <taxon>Arthropoda</taxon>
        <taxon>Hexapoda</taxon>
        <taxon>Insecta</taxon>
        <taxon>Pterygota</taxon>
        <taxon>Neoptera</taxon>
        <taxon>Endopterygota</taxon>
        <taxon>Diptera</taxon>
        <taxon>Nematocera</taxon>
        <taxon>Culicoidea</taxon>
        <taxon>Culicidae</taxon>
        <taxon>Anophelinae</taxon>
        <taxon>Anopheles</taxon>
    </lineage>
</organism>
<comment type="similarity">
    <text evidence="2">Belongs to the peptidase S1 family. CLIP subfamily.</text>
</comment>
<reference evidence="5" key="2">
    <citation type="submission" date="2020-05" db="UniProtKB">
        <authorList>
            <consortium name="EnsemblMetazoa"/>
        </authorList>
    </citation>
    <scope>IDENTIFICATION</scope>
    <source>
        <strain evidence="5">FAR1</strain>
    </source>
</reference>
<evidence type="ECO:0000256" key="2">
    <source>
        <dbReference type="ARBA" id="ARBA00024195"/>
    </source>
</evidence>
<keyword evidence="3" id="KW-0720">Serine protease</keyword>
<dbReference type="GO" id="GO:0006508">
    <property type="term" value="P:proteolysis"/>
    <property type="evidence" value="ECO:0007669"/>
    <property type="project" value="UniProtKB-KW"/>
</dbReference>
<dbReference type="InterPro" id="IPR043504">
    <property type="entry name" value="Peptidase_S1_PA_chymotrypsin"/>
</dbReference>
<dbReference type="Gene3D" id="2.40.10.10">
    <property type="entry name" value="Trypsin-like serine proteases"/>
    <property type="match status" value="1"/>
</dbReference>
<keyword evidence="3" id="KW-0645">Protease</keyword>
<dbReference type="PRINTS" id="PR00722">
    <property type="entry name" value="CHYMOTRYPSIN"/>
</dbReference>
<keyword evidence="3" id="KW-0378">Hydrolase</keyword>
<evidence type="ECO:0000313" key="6">
    <source>
        <dbReference type="Proteomes" id="UP000075886"/>
    </source>
</evidence>
<dbReference type="PANTHER" id="PTHR24252">
    <property type="entry name" value="ACROSIN-RELATED"/>
    <property type="match status" value="1"/>
</dbReference>
<proteinExistence type="inferred from homology"/>
<keyword evidence="1" id="KW-1015">Disulfide bond</keyword>
<reference evidence="6" key="1">
    <citation type="submission" date="2014-01" db="EMBL/GenBank/DDBJ databases">
        <title>The Genome Sequence of Anopheles farauti FAR1 (V2).</title>
        <authorList>
            <consortium name="The Broad Institute Genomics Platform"/>
            <person name="Neafsey D.E."/>
            <person name="Besansky N."/>
            <person name="Howell P."/>
            <person name="Walton C."/>
            <person name="Young S.K."/>
            <person name="Zeng Q."/>
            <person name="Gargeya S."/>
            <person name="Fitzgerald M."/>
            <person name="Haas B."/>
            <person name="Abouelleil A."/>
            <person name="Allen A.W."/>
            <person name="Alvarado L."/>
            <person name="Arachchi H.M."/>
            <person name="Berlin A.M."/>
            <person name="Chapman S.B."/>
            <person name="Gainer-Dewar J."/>
            <person name="Goldberg J."/>
            <person name="Griggs A."/>
            <person name="Gujja S."/>
            <person name="Hansen M."/>
            <person name="Howarth C."/>
            <person name="Imamovic A."/>
            <person name="Ireland A."/>
            <person name="Larimer J."/>
            <person name="McCowan C."/>
            <person name="Murphy C."/>
            <person name="Pearson M."/>
            <person name="Poon T.W."/>
            <person name="Priest M."/>
            <person name="Roberts A."/>
            <person name="Saif S."/>
            <person name="Shea T."/>
            <person name="Sisk P."/>
            <person name="Sykes S."/>
            <person name="Wortman J."/>
            <person name="Nusbaum C."/>
            <person name="Birren B."/>
        </authorList>
    </citation>
    <scope>NUCLEOTIDE SEQUENCE [LARGE SCALE GENOMIC DNA]</scope>
    <source>
        <strain evidence="6">FAR1</strain>
    </source>
</reference>
<dbReference type="FunFam" id="2.40.10.10:FF:000141">
    <property type="entry name" value="Enterokinase light chain"/>
    <property type="match status" value="1"/>
</dbReference>
<dbReference type="EMBL" id="AXCN02001201">
    <property type="status" value="NOT_ANNOTATED_CDS"/>
    <property type="molecule type" value="Genomic_DNA"/>
</dbReference>
<dbReference type="SUPFAM" id="SSF50494">
    <property type="entry name" value="Trypsin-like serine proteases"/>
    <property type="match status" value="1"/>
</dbReference>
<dbReference type="InterPro" id="IPR018114">
    <property type="entry name" value="TRYPSIN_HIS"/>
</dbReference>
<dbReference type="STRING" id="69004.A0A182Q516"/>
<evidence type="ECO:0000259" key="4">
    <source>
        <dbReference type="PROSITE" id="PS50240"/>
    </source>
</evidence>
<dbReference type="Pfam" id="PF00089">
    <property type="entry name" value="Trypsin"/>
    <property type="match status" value="1"/>
</dbReference>
<sequence length="357" mass="39700">MPKIGGSMLKESIVCMIIVLITSNGVHGFRKKVFQRYEVRTLPTVPDDDPVEVVDPEEERFINFVTVRPEYFEINRARPIIDWISGVIGAPVFASDSPGPSQNCTPCKCGTVDPGLERIVGGSPVEGNNFSWMAALYYDNKFCCGGSLLSDRYVITAAHCSTKPDRALFRIQFGVNDRSKPTVMSIERSVKRILTTWYNAFNNNNDIALMELTYPVAISDRVMPICLPQATEMYEGHRGIVTGWGRTKAGGGLSDTLRQTEVPILTNRECRRAGYWAFQITNKMICAGFLEGGKDSCQGDSGGPLQVLNTKSNQYELVGVVSWGRACAQKNYPGVYTRVSQYLQWINRNIKDSCLCS</sequence>
<evidence type="ECO:0000256" key="3">
    <source>
        <dbReference type="RuleBase" id="RU363034"/>
    </source>
</evidence>
<keyword evidence="6" id="KW-1185">Reference proteome</keyword>